<dbReference type="SUPFAM" id="SSF53448">
    <property type="entry name" value="Nucleotide-diphospho-sugar transferases"/>
    <property type="match status" value="1"/>
</dbReference>
<evidence type="ECO:0000256" key="1">
    <source>
        <dbReference type="ARBA" id="ARBA00006739"/>
    </source>
</evidence>
<evidence type="ECO:0000313" key="4">
    <source>
        <dbReference type="EMBL" id="GIN96859.1"/>
    </source>
</evidence>
<keyword evidence="5" id="KW-1185">Reference proteome</keyword>
<dbReference type="Pfam" id="PF00535">
    <property type="entry name" value="Glycos_transf_2"/>
    <property type="match status" value="1"/>
</dbReference>
<reference evidence="4 5" key="1">
    <citation type="submission" date="2021-03" db="EMBL/GenBank/DDBJ databases">
        <title>Antimicrobial resistance genes in bacteria isolated from Japanese honey, and their potential for conferring macrolide and lincosamide resistance in the American foulbrood pathogen Paenibacillus larvae.</title>
        <authorList>
            <person name="Okamoto M."/>
            <person name="Kumagai M."/>
            <person name="Kanamori H."/>
            <person name="Takamatsu D."/>
        </authorList>
    </citation>
    <scope>NUCLEOTIDE SEQUENCE [LARGE SCALE GENOMIC DNA]</scope>
    <source>
        <strain evidence="4 5">J6TS1</strain>
    </source>
</reference>
<sequence length="314" mass="37487">MKKYSVIIPCYNLESVIHRTIKSVLEQTYNNFELIIVDDGSTDNTLEVLKGYQLIDSRLKVFSKENGGVSAARNFGLQKCSGEYILFLDGDDLIERDLLQRADSVFNNKVDMFSFGYKKVNITLNKIEKSYSYKKYNEQIFTGSEFQKLFFSKKISQCMCSFIIRKDIIVENFILFDENTKYGEDQEFQLRCNVNCQKIYYESMEYFLYVQRDGSAINNKVVRENFDVYFRMREYINQELERYYNNFLCYLFVYLIKEIREKGSDKKTVKKLLQFDGVLRNYSIDATYHNILTGIFIIFYKFYYKKRIIKSFDL</sequence>
<dbReference type="PANTHER" id="PTHR22916">
    <property type="entry name" value="GLYCOSYLTRANSFERASE"/>
    <property type="match status" value="1"/>
</dbReference>
<keyword evidence="2" id="KW-0472">Membrane</keyword>
<name>A0ABQ4KXY3_SIMTE</name>
<evidence type="ECO:0000256" key="2">
    <source>
        <dbReference type="SAM" id="Phobius"/>
    </source>
</evidence>
<dbReference type="RefSeq" id="WP_213020652.1">
    <property type="nucleotide sequence ID" value="NZ_BORJ01000006.1"/>
</dbReference>
<protein>
    <recommendedName>
        <fullName evidence="3">Glycosyltransferase 2-like domain-containing protein</fullName>
    </recommendedName>
</protein>
<feature type="domain" description="Glycosyltransferase 2-like" evidence="3">
    <location>
        <begin position="5"/>
        <end position="166"/>
    </location>
</feature>
<proteinExistence type="inferred from homology"/>
<accession>A0ABQ4KXY3</accession>
<dbReference type="EMBL" id="BORJ01000006">
    <property type="protein sequence ID" value="GIN96859.1"/>
    <property type="molecule type" value="Genomic_DNA"/>
</dbReference>
<keyword evidence="2" id="KW-0812">Transmembrane</keyword>
<dbReference type="InterPro" id="IPR001173">
    <property type="entry name" value="Glyco_trans_2-like"/>
</dbReference>
<dbReference type="Proteomes" id="UP000680670">
    <property type="component" value="Unassembled WGS sequence"/>
</dbReference>
<comment type="caution">
    <text evidence="4">The sequence shown here is derived from an EMBL/GenBank/DDBJ whole genome shotgun (WGS) entry which is preliminary data.</text>
</comment>
<dbReference type="PANTHER" id="PTHR22916:SF3">
    <property type="entry name" value="UDP-GLCNAC:BETAGAL BETA-1,3-N-ACETYLGLUCOSAMINYLTRANSFERASE-LIKE PROTEIN 1"/>
    <property type="match status" value="1"/>
</dbReference>
<evidence type="ECO:0000313" key="5">
    <source>
        <dbReference type="Proteomes" id="UP000680670"/>
    </source>
</evidence>
<comment type="similarity">
    <text evidence="1">Belongs to the glycosyltransferase 2 family.</text>
</comment>
<dbReference type="CDD" id="cd00761">
    <property type="entry name" value="Glyco_tranf_GTA_type"/>
    <property type="match status" value="1"/>
</dbReference>
<dbReference type="Gene3D" id="3.90.550.10">
    <property type="entry name" value="Spore Coat Polysaccharide Biosynthesis Protein SpsA, Chain A"/>
    <property type="match status" value="1"/>
</dbReference>
<evidence type="ECO:0000259" key="3">
    <source>
        <dbReference type="Pfam" id="PF00535"/>
    </source>
</evidence>
<organism evidence="4 5">
    <name type="scientific">Siminovitchia terrae</name>
    <name type="common">Bacillus terrae</name>
    <dbReference type="NCBI Taxonomy" id="1914933"/>
    <lineage>
        <taxon>Bacteria</taxon>
        <taxon>Bacillati</taxon>
        <taxon>Bacillota</taxon>
        <taxon>Bacilli</taxon>
        <taxon>Bacillales</taxon>
        <taxon>Bacillaceae</taxon>
        <taxon>Siminovitchia</taxon>
    </lineage>
</organism>
<feature type="transmembrane region" description="Helical" evidence="2">
    <location>
        <begin position="286"/>
        <end position="304"/>
    </location>
</feature>
<gene>
    <name evidence="4" type="ORF">J6TS1_27290</name>
</gene>
<dbReference type="InterPro" id="IPR029044">
    <property type="entry name" value="Nucleotide-diphossugar_trans"/>
</dbReference>
<keyword evidence="2" id="KW-1133">Transmembrane helix</keyword>